<proteinExistence type="predicted"/>
<reference evidence="1" key="1">
    <citation type="journal article" date="2023" name="G3 (Bethesda)">
        <title>A reference genome for the long-term kleptoplast-retaining sea slug Elysia crispata morphotype clarki.</title>
        <authorList>
            <person name="Eastman K.E."/>
            <person name="Pendleton A.L."/>
            <person name="Shaikh M.A."/>
            <person name="Suttiyut T."/>
            <person name="Ogas R."/>
            <person name="Tomko P."/>
            <person name="Gavelis G."/>
            <person name="Widhalm J.R."/>
            <person name="Wisecaver J.H."/>
        </authorList>
    </citation>
    <scope>NUCLEOTIDE SEQUENCE</scope>
    <source>
        <strain evidence="1">ECLA1</strain>
    </source>
</reference>
<accession>A0AAE1B2M5</accession>
<name>A0AAE1B2M5_9GAST</name>
<sequence length="87" mass="9890">MTRFLRCFSKHQWGTGDHTGSYSTVRYTKNSQPSGNRTAEVNCPELFAFGDQCSTTGLYIQYQDQQNPAVSIERILEFIVNHNGVKL</sequence>
<dbReference type="AlphaFoldDB" id="A0AAE1B2M5"/>
<evidence type="ECO:0000313" key="1">
    <source>
        <dbReference type="EMBL" id="KAK3798472.1"/>
    </source>
</evidence>
<evidence type="ECO:0000313" key="2">
    <source>
        <dbReference type="Proteomes" id="UP001283361"/>
    </source>
</evidence>
<keyword evidence="2" id="KW-1185">Reference proteome</keyword>
<dbReference type="EMBL" id="JAWDGP010000673">
    <property type="protein sequence ID" value="KAK3798472.1"/>
    <property type="molecule type" value="Genomic_DNA"/>
</dbReference>
<dbReference type="Proteomes" id="UP001283361">
    <property type="component" value="Unassembled WGS sequence"/>
</dbReference>
<protein>
    <submittedName>
        <fullName evidence="1">Uncharacterized protein</fullName>
    </submittedName>
</protein>
<organism evidence="1 2">
    <name type="scientific">Elysia crispata</name>
    <name type="common">lettuce slug</name>
    <dbReference type="NCBI Taxonomy" id="231223"/>
    <lineage>
        <taxon>Eukaryota</taxon>
        <taxon>Metazoa</taxon>
        <taxon>Spiralia</taxon>
        <taxon>Lophotrochozoa</taxon>
        <taxon>Mollusca</taxon>
        <taxon>Gastropoda</taxon>
        <taxon>Heterobranchia</taxon>
        <taxon>Euthyneura</taxon>
        <taxon>Panpulmonata</taxon>
        <taxon>Sacoglossa</taxon>
        <taxon>Placobranchoidea</taxon>
        <taxon>Plakobranchidae</taxon>
        <taxon>Elysia</taxon>
    </lineage>
</organism>
<comment type="caution">
    <text evidence="1">The sequence shown here is derived from an EMBL/GenBank/DDBJ whole genome shotgun (WGS) entry which is preliminary data.</text>
</comment>
<gene>
    <name evidence="1" type="ORF">RRG08_045851</name>
</gene>